<reference evidence="2" key="1">
    <citation type="submission" date="2020-05" db="EMBL/GenBank/DDBJ databases">
        <authorList>
            <person name="Chiriac C."/>
            <person name="Salcher M."/>
            <person name="Ghai R."/>
            <person name="Kavagutti S V."/>
        </authorList>
    </citation>
    <scope>NUCLEOTIDE SEQUENCE</scope>
</reference>
<protein>
    <submittedName>
        <fullName evidence="2">Unannotated protein</fullName>
    </submittedName>
</protein>
<evidence type="ECO:0000313" key="2">
    <source>
        <dbReference type="EMBL" id="CAB5031090.1"/>
    </source>
</evidence>
<name>A0A6J7RRQ9_9ZZZZ</name>
<organism evidence="2">
    <name type="scientific">freshwater metagenome</name>
    <dbReference type="NCBI Taxonomy" id="449393"/>
    <lineage>
        <taxon>unclassified sequences</taxon>
        <taxon>metagenomes</taxon>
        <taxon>ecological metagenomes</taxon>
    </lineage>
</organism>
<feature type="region of interest" description="Disordered" evidence="1">
    <location>
        <begin position="1"/>
        <end position="30"/>
    </location>
</feature>
<accession>A0A6J7RRQ9</accession>
<proteinExistence type="predicted"/>
<sequence>MPPSTSKTRPVTAADSAEPNQTTSGETFAGSIASKAPSSASAIMSLKASSVIRVRAAGASALAVTPIRPSSAACTKVRLAIAPLAAE</sequence>
<dbReference type="AlphaFoldDB" id="A0A6J7RRQ9"/>
<gene>
    <name evidence="2" type="ORF">UFOPK4173_00620</name>
</gene>
<dbReference type="EMBL" id="CAFBPW010000048">
    <property type="protein sequence ID" value="CAB5031090.1"/>
    <property type="molecule type" value="Genomic_DNA"/>
</dbReference>
<evidence type="ECO:0000256" key="1">
    <source>
        <dbReference type="SAM" id="MobiDB-lite"/>
    </source>
</evidence>